<dbReference type="Proteomes" id="UP000612899">
    <property type="component" value="Unassembled WGS sequence"/>
</dbReference>
<gene>
    <name evidence="2" type="ORF">Rhe02_00010</name>
</gene>
<feature type="region of interest" description="Disordered" evidence="1">
    <location>
        <begin position="72"/>
        <end position="92"/>
    </location>
</feature>
<name>A0A8J3Q1K6_9ACTN</name>
<organism evidence="2 3">
    <name type="scientific">Rhizocola hellebori</name>
    <dbReference type="NCBI Taxonomy" id="1392758"/>
    <lineage>
        <taxon>Bacteria</taxon>
        <taxon>Bacillati</taxon>
        <taxon>Actinomycetota</taxon>
        <taxon>Actinomycetes</taxon>
        <taxon>Micromonosporales</taxon>
        <taxon>Micromonosporaceae</taxon>
        <taxon>Rhizocola</taxon>
    </lineage>
</organism>
<dbReference type="AlphaFoldDB" id="A0A8J3Q1K6"/>
<accession>A0A8J3Q1K6</accession>
<evidence type="ECO:0000313" key="3">
    <source>
        <dbReference type="Proteomes" id="UP000612899"/>
    </source>
</evidence>
<protein>
    <submittedName>
        <fullName evidence="2">Uncharacterized protein</fullName>
    </submittedName>
</protein>
<evidence type="ECO:0000256" key="1">
    <source>
        <dbReference type="SAM" id="MobiDB-lite"/>
    </source>
</evidence>
<keyword evidence="3" id="KW-1185">Reference proteome</keyword>
<dbReference type="RefSeq" id="WP_203905897.1">
    <property type="nucleotide sequence ID" value="NZ_BONY01000001.1"/>
</dbReference>
<dbReference type="EMBL" id="BONY01000001">
    <property type="protein sequence ID" value="GIH01934.1"/>
    <property type="molecule type" value="Genomic_DNA"/>
</dbReference>
<comment type="caution">
    <text evidence="2">The sequence shown here is derived from an EMBL/GenBank/DDBJ whole genome shotgun (WGS) entry which is preliminary data.</text>
</comment>
<evidence type="ECO:0000313" key="2">
    <source>
        <dbReference type="EMBL" id="GIH01934.1"/>
    </source>
</evidence>
<proteinExistence type="predicted"/>
<sequence length="92" mass="9499">MNAPARTSALRAVPASPIAGMRARPLPIPSVSLVGGPPAAWQQRNGEATIPHCIEQLEVSGALDNFRQLRDRNGPGGAVPADGRAQVLGGLQ</sequence>
<reference evidence="2" key="1">
    <citation type="submission" date="2021-01" db="EMBL/GenBank/DDBJ databases">
        <title>Whole genome shotgun sequence of Rhizocola hellebori NBRC 109834.</title>
        <authorList>
            <person name="Komaki H."/>
            <person name="Tamura T."/>
        </authorList>
    </citation>
    <scope>NUCLEOTIDE SEQUENCE</scope>
    <source>
        <strain evidence="2">NBRC 109834</strain>
    </source>
</reference>